<evidence type="ECO:0000256" key="6">
    <source>
        <dbReference type="ARBA" id="ARBA00022989"/>
    </source>
</evidence>
<dbReference type="GO" id="GO:0008289">
    <property type="term" value="F:lipid binding"/>
    <property type="evidence" value="ECO:0007669"/>
    <property type="project" value="UniProtKB-KW"/>
</dbReference>
<dbReference type="VEuPathDB" id="ToxoDB:cyc_04508"/>
<accession>A0A1D3D2Q4</accession>
<evidence type="ECO:0000313" key="12">
    <source>
        <dbReference type="EMBL" id="OEH77730.1"/>
    </source>
</evidence>
<dbReference type="InterPro" id="IPR040326">
    <property type="entry name" value="HAP2/GCS1"/>
</dbReference>
<evidence type="ECO:0000259" key="11">
    <source>
        <dbReference type="Pfam" id="PF10699"/>
    </source>
</evidence>
<comment type="subcellular location">
    <subcellularLocation>
        <location evidence="1">Cell membrane</location>
        <topology evidence="1">Single-pass type I membrane protein</topology>
    </subcellularLocation>
</comment>
<evidence type="ECO:0000256" key="10">
    <source>
        <dbReference type="ARBA" id="ARBA00023279"/>
    </source>
</evidence>
<proteinExistence type="inferred from homology"/>
<organism evidence="12 13">
    <name type="scientific">Cyclospora cayetanensis</name>
    <dbReference type="NCBI Taxonomy" id="88456"/>
    <lineage>
        <taxon>Eukaryota</taxon>
        <taxon>Sar</taxon>
        <taxon>Alveolata</taxon>
        <taxon>Apicomplexa</taxon>
        <taxon>Conoidasida</taxon>
        <taxon>Coccidia</taxon>
        <taxon>Eucoccidiorida</taxon>
        <taxon>Eimeriorina</taxon>
        <taxon>Eimeriidae</taxon>
        <taxon>Cyclospora</taxon>
    </lineage>
</organism>
<evidence type="ECO:0000256" key="2">
    <source>
        <dbReference type="ARBA" id="ARBA00010929"/>
    </source>
</evidence>
<keyword evidence="7" id="KW-0446">Lipid-binding</keyword>
<name>A0A1D3D2Q4_9EIME</name>
<dbReference type="InterPro" id="IPR018928">
    <property type="entry name" value="HAP2/GCS1_dom"/>
</dbReference>
<evidence type="ECO:0000256" key="9">
    <source>
        <dbReference type="ARBA" id="ARBA00023157"/>
    </source>
</evidence>
<dbReference type="Proteomes" id="UP000095192">
    <property type="component" value="Unassembled WGS sequence"/>
</dbReference>
<keyword evidence="9" id="KW-1015">Disulfide bond</keyword>
<reference evidence="12 13" key="1">
    <citation type="journal article" date="2016" name="BMC Genomics">
        <title>Comparative genomics reveals Cyclospora cayetanensis possesses coccidia-like metabolism and invasion components but unique surface antigens.</title>
        <authorList>
            <person name="Liu S."/>
            <person name="Wang L."/>
            <person name="Zheng H."/>
            <person name="Xu Z."/>
            <person name="Roellig D.M."/>
            <person name="Li N."/>
            <person name="Frace M.A."/>
            <person name="Tang K."/>
            <person name="Arrowood M.J."/>
            <person name="Moss D.M."/>
            <person name="Zhang L."/>
            <person name="Feng Y."/>
            <person name="Xiao L."/>
        </authorList>
    </citation>
    <scope>NUCLEOTIDE SEQUENCE [LARGE SCALE GENOMIC DNA]</scope>
    <source>
        <strain evidence="12 13">CHN_HEN01</strain>
    </source>
</reference>
<comment type="caution">
    <text evidence="12">The sequence shown here is derived from an EMBL/GenBank/DDBJ whole genome shotgun (WGS) entry which is preliminary data.</text>
</comment>
<dbReference type="VEuPathDB" id="ToxoDB:LOC34621034"/>
<keyword evidence="8" id="KW-0472">Membrane</keyword>
<evidence type="ECO:0000256" key="8">
    <source>
        <dbReference type="ARBA" id="ARBA00023136"/>
    </source>
</evidence>
<feature type="domain" description="Generative cell specific-1/HAP2" evidence="11">
    <location>
        <begin position="356"/>
        <end position="593"/>
    </location>
</feature>
<keyword evidence="5" id="KW-0732">Signal</keyword>
<keyword evidence="3" id="KW-1003">Cell membrane</keyword>
<keyword evidence="10" id="KW-0278">Fertilization</keyword>
<evidence type="ECO:0000256" key="3">
    <source>
        <dbReference type="ARBA" id="ARBA00022475"/>
    </source>
</evidence>
<dbReference type="Pfam" id="PF10699">
    <property type="entry name" value="HAP2-GCS1"/>
    <property type="match status" value="1"/>
</dbReference>
<protein>
    <submittedName>
        <fullName evidence="12">Generative cell specific-1</fullName>
    </submittedName>
</protein>
<gene>
    <name evidence="12" type="ORF">cyc_04508</name>
</gene>
<comment type="similarity">
    <text evidence="2">Belongs to the HAP2/GCS1 family.</text>
</comment>
<dbReference type="PANTHER" id="PTHR31764">
    <property type="entry name" value="PROTEIN HAPLESS 2"/>
    <property type="match status" value="1"/>
</dbReference>
<evidence type="ECO:0000256" key="7">
    <source>
        <dbReference type="ARBA" id="ARBA00023121"/>
    </source>
</evidence>
<dbReference type="GO" id="GO:0007338">
    <property type="term" value="P:single fertilization"/>
    <property type="evidence" value="ECO:0007669"/>
    <property type="project" value="UniProtKB-KW"/>
</dbReference>
<evidence type="ECO:0000256" key="1">
    <source>
        <dbReference type="ARBA" id="ARBA00004251"/>
    </source>
</evidence>
<sequence>MTSWRCPQSNRQMRKREVGSSVCLRSSRYNESASYSLTLQRTPRTFIGYLKDFIQSANVLCHALMLFCCLAFLISECLGQGTTSVETVCSNGTSGCTQRLIIDVDVENQDKLQFQWEAGDINGRSPQKSDAGNAGVVITVQKTAVSYSYSLSYIKAVPFNWVEYAHRALLWQVKDGGEAFCSDAWGSKCHDEHGDSGYPISPNTGLPLDGAQGKCCWCPSVWHLWLKNPNRGREPMLKCNFWGPPTPLSLSDDEYKAQCQKKIAEGSYPPNFDCSVRLHTEAGMADVILELSDTTPVARDNRGLILVWRAICIGIQEGCSDSDDLANWGVSEEENPDLARLCKSGSPFCNPKSCLRHVLVLDEQNVSVDGSQCDLPGVSLQQWGRDGFCDYAPGSCFAKNLNWFHAYNEAATQAGRDPLYALTYPVGHYPRYYGGLNNTDDAIDTSKAGSFELQRLAFSYPSSHKSRVRIEMNAGLIRWIQSTAPGQIISIAPPAARECDNAQIFGCPLKVYVLNSGSVDATYYLELPYCTEHGTNEPTDKLDPVPAVKRSIPAGTTQAFDLTLRLVAVVQEFDFNCIMKLYDSELNQLDIRTFDLLTGRAQDLPAAVTNPTGEVTVVEPPPVSS</sequence>
<evidence type="ECO:0000313" key="13">
    <source>
        <dbReference type="Proteomes" id="UP000095192"/>
    </source>
</evidence>
<dbReference type="InParanoid" id="A0A1D3D2Q4"/>
<keyword evidence="6" id="KW-1133">Transmembrane helix</keyword>
<evidence type="ECO:0000256" key="4">
    <source>
        <dbReference type="ARBA" id="ARBA00022692"/>
    </source>
</evidence>
<evidence type="ECO:0000256" key="5">
    <source>
        <dbReference type="ARBA" id="ARBA00022729"/>
    </source>
</evidence>
<keyword evidence="4" id="KW-0812">Transmembrane</keyword>
<keyword evidence="13" id="KW-1185">Reference proteome</keyword>
<dbReference type="EMBL" id="JROU02000997">
    <property type="protein sequence ID" value="OEH77730.1"/>
    <property type="molecule type" value="Genomic_DNA"/>
</dbReference>
<dbReference type="AlphaFoldDB" id="A0A1D3D2Q4"/>
<dbReference type="PANTHER" id="PTHR31764:SF0">
    <property type="entry name" value="GENERATIVE CELL SPECIFIC-1_HAP2 DOMAIN-CONTAINING PROTEIN"/>
    <property type="match status" value="1"/>
</dbReference>
<dbReference type="GO" id="GO:0005886">
    <property type="term" value="C:plasma membrane"/>
    <property type="evidence" value="ECO:0007669"/>
    <property type="project" value="UniProtKB-SubCell"/>
</dbReference>